<evidence type="ECO:0000256" key="10">
    <source>
        <dbReference type="RuleBase" id="RU366046"/>
    </source>
</evidence>
<organism evidence="12 13">
    <name type="scientific">Nannocystis pusilla</name>
    <dbReference type="NCBI Taxonomy" id="889268"/>
    <lineage>
        <taxon>Bacteria</taxon>
        <taxon>Pseudomonadati</taxon>
        <taxon>Myxococcota</taxon>
        <taxon>Polyangia</taxon>
        <taxon>Nannocystales</taxon>
        <taxon>Nannocystaceae</taxon>
        <taxon>Nannocystis</taxon>
    </lineage>
</organism>
<evidence type="ECO:0000256" key="7">
    <source>
        <dbReference type="ARBA" id="ARBA00023027"/>
    </source>
</evidence>
<dbReference type="EMBL" id="JAIRAU010000027">
    <property type="protein sequence ID" value="MBZ5711659.1"/>
    <property type="molecule type" value="Genomic_DNA"/>
</dbReference>
<evidence type="ECO:0000256" key="6">
    <source>
        <dbReference type="ARBA" id="ARBA00018569"/>
    </source>
</evidence>
<dbReference type="SUPFAM" id="SSF51735">
    <property type="entry name" value="NAD(P)-binding Rossmann-fold domains"/>
    <property type="match status" value="1"/>
</dbReference>
<gene>
    <name evidence="12" type="primary">galE</name>
    <name evidence="12" type="ORF">K7C98_20660</name>
</gene>
<sequence length="326" mass="34965">MRVLVTGGAGYIGSVVVEELLAAGHLVTVLDNMSKGHADAVPPGVDLVRADLHEQELVEQLLRAAQIEAVVHMAADSLVGESVTAPGKYYRNNLVAGLRLLDAMLVTGVERLVFSSTAAVYGEPAQQPIDETAATRPTNPYGETKLAFEHALAWYERAHGLRYASLRYFNAAGASRRAGEDHDPETHLIPLVLQAAAGRVPHVTIFGDDYPTPDGTCVRDYIHVVDLARAHVLALSALAEGSRIYNLGCGGVGYSVRQVVDAAREVTGAPIPVQFGPRRAGDPAILVASSDRIRQELGWQPLQGELGAIVESAWTWLRAHPHGYAH</sequence>
<evidence type="ECO:0000256" key="1">
    <source>
        <dbReference type="ARBA" id="ARBA00000083"/>
    </source>
</evidence>
<comment type="cofactor">
    <cofactor evidence="2 10">
        <name>NAD(+)</name>
        <dbReference type="ChEBI" id="CHEBI:57540"/>
    </cofactor>
</comment>
<protein>
    <recommendedName>
        <fullName evidence="6 10">UDP-glucose 4-epimerase</fullName>
        <ecNumber evidence="5 10">5.1.3.2</ecNumber>
    </recommendedName>
</protein>
<comment type="caution">
    <text evidence="12">The sequence shown here is derived from an EMBL/GenBank/DDBJ whole genome shotgun (WGS) entry which is preliminary data.</text>
</comment>
<dbReference type="PANTHER" id="PTHR43725:SF53">
    <property type="entry name" value="UDP-ARABINOSE 4-EPIMERASE 1"/>
    <property type="match status" value="1"/>
</dbReference>
<comment type="pathway">
    <text evidence="3 10">Carbohydrate metabolism; galactose metabolism.</text>
</comment>
<name>A0ABS7TTU1_9BACT</name>
<feature type="domain" description="NAD-dependent epimerase/dehydratase" evidence="11">
    <location>
        <begin position="3"/>
        <end position="248"/>
    </location>
</feature>
<evidence type="ECO:0000256" key="2">
    <source>
        <dbReference type="ARBA" id="ARBA00001911"/>
    </source>
</evidence>
<dbReference type="CDD" id="cd05247">
    <property type="entry name" value="UDP_G4E_1_SDR_e"/>
    <property type="match status" value="1"/>
</dbReference>
<evidence type="ECO:0000256" key="9">
    <source>
        <dbReference type="ARBA" id="ARBA00023277"/>
    </source>
</evidence>
<evidence type="ECO:0000256" key="5">
    <source>
        <dbReference type="ARBA" id="ARBA00013189"/>
    </source>
</evidence>
<dbReference type="InterPro" id="IPR005886">
    <property type="entry name" value="UDP_G4E"/>
</dbReference>
<dbReference type="InterPro" id="IPR001509">
    <property type="entry name" value="Epimerase_deHydtase"/>
</dbReference>
<evidence type="ECO:0000256" key="8">
    <source>
        <dbReference type="ARBA" id="ARBA00023235"/>
    </source>
</evidence>
<keyword evidence="9 10" id="KW-0119">Carbohydrate metabolism</keyword>
<proteinExistence type="inferred from homology"/>
<evidence type="ECO:0000256" key="3">
    <source>
        <dbReference type="ARBA" id="ARBA00004947"/>
    </source>
</evidence>
<keyword evidence="8 10" id="KW-0413">Isomerase</keyword>
<dbReference type="Gene3D" id="3.90.25.10">
    <property type="entry name" value="UDP-galactose 4-epimerase, domain 1"/>
    <property type="match status" value="1"/>
</dbReference>
<dbReference type="PANTHER" id="PTHR43725">
    <property type="entry name" value="UDP-GLUCOSE 4-EPIMERASE"/>
    <property type="match status" value="1"/>
</dbReference>
<keyword evidence="13" id="KW-1185">Reference proteome</keyword>
<dbReference type="Gene3D" id="3.40.50.720">
    <property type="entry name" value="NAD(P)-binding Rossmann-like Domain"/>
    <property type="match status" value="1"/>
</dbReference>
<dbReference type="Proteomes" id="UP001139031">
    <property type="component" value="Unassembled WGS sequence"/>
</dbReference>
<dbReference type="InterPro" id="IPR036291">
    <property type="entry name" value="NAD(P)-bd_dom_sf"/>
</dbReference>
<accession>A0ABS7TTU1</accession>
<evidence type="ECO:0000313" key="13">
    <source>
        <dbReference type="Proteomes" id="UP001139031"/>
    </source>
</evidence>
<evidence type="ECO:0000313" key="12">
    <source>
        <dbReference type="EMBL" id="MBZ5711659.1"/>
    </source>
</evidence>
<reference evidence="12" key="1">
    <citation type="submission" date="2021-08" db="EMBL/GenBank/DDBJ databases">
        <authorList>
            <person name="Stevens D.C."/>
        </authorList>
    </citation>
    <scope>NUCLEOTIDE SEQUENCE</scope>
    <source>
        <strain evidence="12">DSM 53165</strain>
    </source>
</reference>
<comment type="subunit">
    <text evidence="10">Homodimer.</text>
</comment>
<dbReference type="RefSeq" id="WP_224193420.1">
    <property type="nucleotide sequence ID" value="NZ_JAIRAU010000027.1"/>
</dbReference>
<keyword evidence="7 10" id="KW-0520">NAD</keyword>
<dbReference type="GO" id="GO:0003978">
    <property type="term" value="F:UDP-glucose 4-epimerase activity"/>
    <property type="evidence" value="ECO:0007669"/>
    <property type="project" value="UniProtKB-EC"/>
</dbReference>
<comment type="similarity">
    <text evidence="4 10">Belongs to the NAD(P)-dependent epimerase/dehydratase family.</text>
</comment>
<evidence type="ECO:0000259" key="11">
    <source>
        <dbReference type="Pfam" id="PF01370"/>
    </source>
</evidence>
<dbReference type="NCBIfam" id="TIGR01179">
    <property type="entry name" value="galE"/>
    <property type="match status" value="1"/>
</dbReference>
<dbReference type="EC" id="5.1.3.2" evidence="5 10"/>
<evidence type="ECO:0000256" key="4">
    <source>
        <dbReference type="ARBA" id="ARBA00007637"/>
    </source>
</evidence>
<dbReference type="Pfam" id="PF01370">
    <property type="entry name" value="Epimerase"/>
    <property type="match status" value="1"/>
</dbReference>
<comment type="catalytic activity">
    <reaction evidence="1 10">
        <text>UDP-alpha-D-glucose = UDP-alpha-D-galactose</text>
        <dbReference type="Rhea" id="RHEA:22168"/>
        <dbReference type="ChEBI" id="CHEBI:58885"/>
        <dbReference type="ChEBI" id="CHEBI:66914"/>
        <dbReference type="EC" id="5.1.3.2"/>
    </reaction>
</comment>